<evidence type="ECO:0000256" key="2">
    <source>
        <dbReference type="ARBA" id="ARBA00023065"/>
    </source>
</evidence>
<evidence type="ECO:0000256" key="1">
    <source>
        <dbReference type="ARBA" id="ARBA00022448"/>
    </source>
</evidence>
<dbReference type="InterPro" id="IPR012910">
    <property type="entry name" value="Plug_dom"/>
</dbReference>
<evidence type="ECO:0000313" key="10">
    <source>
        <dbReference type="Proteomes" id="UP000319859"/>
    </source>
</evidence>
<dbReference type="GO" id="GO:0006811">
    <property type="term" value="P:monoatomic ion transport"/>
    <property type="evidence" value="ECO:0007669"/>
    <property type="project" value="UniProtKB-KW"/>
</dbReference>
<sequence>MAFHYRKMAAGRLRWSLIVGTALACLAVGAAQAQAQAPAGPGQAQAQVQLPAQPLAASLEALSRQTDTNILFAPDLVAGRTAPAVDGRMSVWDAVVRLLAGSGLEVVPDAGGGLVVRKAVPHAAAGEAAQYAAADLTEILVTAQRREEKLQDVPVAVTALPAKALRDQRITNLQDVSRVTPGLLVSSFNYSSPTIAIRGPATPSPRSA</sequence>
<feature type="domain" description="Secretin/TonB short N-terminal" evidence="8">
    <location>
        <begin position="68"/>
        <end position="119"/>
    </location>
</feature>
<keyword evidence="9" id="KW-0675">Receptor</keyword>
<dbReference type="InterPro" id="IPR039426">
    <property type="entry name" value="TonB-dep_rcpt-like"/>
</dbReference>
<protein>
    <submittedName>
        <fullName evidence="9">TonB-dependent receptor-like protein</fullName>
    </submittedName>
</protein>
<dbReference type="Gene3D" id="2.170.130.10">
    <property type="entry name" value="TonB-dependent receptor, plug domain"/>
    <property type="match status" value="1"/>
</dbReference>
<comment type="subcellular location">
    <subcellularLocation>
        <location evidence="6">Cell outer membrane</location>
        <topology evidence="6">Multi-pass membrane protein</topology>
    </subcellularLocation>
</comment>
<gene>
    <name evidence="9" type="ORF">FBZ89_107202</name>
</gene>
<evidence type="ECO:0000256" key="3">
    <source>
        <dbReference type="ARBA" id="ARBA00023077"/>
    </source>
</evidence>
<dbReference type="PANTHER" id="PTHR32552">
    <property type="entry name" value="FERRICHROME IRON RECEPTOR-RELATED"/>
    <property type="match status" value="1"/>
</dbReference>
<name>A0A560FFW6_9PROT</name>
<dbReference type="PANTHER" id="PTHR32552:SF81">
    <property type="entry name" value="TONB-DEPENDENT OUTER MEMBRANE RECEPTOR"/>
    <property type="match status" value="1"/>
</dbReference>
<comment type="similarity">
    <text evidence="6">Belongs to the TonB-dependent receptor family.</text>
</comment>
<evidence type="ECO:0000259" key="8">
    <source>
        <dbReference type="SMART" id="SM00965"/>
    </source>
</evidence>
<dbReference type="SMART" id="SM00965">
    <property type="entry name" value="STN"/>
    <property type="match status" value="1"/>
</dbReference>
<keyword evidence="4 6" id="KW-0472">Membrane</keyword>
<dbReference type="Gene3D" id="3.55.50.30">
    <property type="match status" value="1"/>
</dbReference>
<keyword evidence="6" id="KW-1134">Transmembrane beta strand</keyword>
<dbReference type="SUPFAM" id="SSF56935">
    <property type="entry name" value="Porins"/>
    <property type="match status" value="1"/>
</dbReference>
<dbReference type="PROSITE" id="PS51257">
    <property type="entry name" value="PROKAR_LIPOPROTEIN"/>
    <property type="match status" value="1"/>
</dbReference>
<reference evidence="9 10" key="1">
    <citation type="submission" date="2019-06" db="EMBL/GenBank/DDBJ databases">
        <title>Genomic Encyclopedia of Type Strains, Phase IV (KMG-V): Genome sequencing to study the core and pangenomes of soil and plant-associated prokaryotes.</title>
        <authorList>
            <person name="Whitman W."/>
        </authorList>
    </citation>
    <scope>NUCLEOTIDE SEQUENCE [LARGE SCALE GENOMIC DNA]</scope>
    <source>
        <strain evidence="9 10">BR 11880</strain>
    </source>
</reference>
<dbReference type="AlphaFoldDB" id="A0A560FFW6"/>
<dbReference type="Pfam" id="PF07715">
    <property type="entry name" value="Plug"/>
    <property type="match status" value="1"/>
</dbReference>
<evidence type="ECO:0000256" key="5">
    <source>
        <dbReference type="ARBA" id="ARBA00023237"/>
    </source>
</evidence>
<keyword evidence="7" id="KW-0732">Signal</keyword>
<keyword evidence="5 6" id="KW-0998">Cell outer membrane</keyword>
<dbReference type="OrthoDB" id="5476657at2"/>
<feature type="signal peptide" evidence="7">
    <location>
        <begin position="1"/>
        <end position="35"/>
    </location>
</feature>
<dbReference type="Proteomes" id="UP000319859">
    <property type="component" value="Unassembled WGS sequence"/>
</dbReference>
<dbReference type="PROSITE" id="PS52016">
    <property type="entry name" value="TONB_DEPENDENT_REC_3"/>
    <property type="match status" value="1"/>
</dbReference>
<dbReference type="InterPro" id="IPR011662">
    <property type="entry name" value="Secretin/TonB_short_N"/>
</dbReference>
<keyword evidence="6" id="KW-0812">Transmembrane</keyword>
<feature type="chain" id="PRO_5022104720" evidence="7">
    <location>
        <begin position="36"/>
        <end position="208"/>
    </location>
</feature>
<keyword evidence="2" id="KW-0406">Ion transport</keyword>
<keyword evidence="3" id="KW-0798">TonB box</keyword>
<dbReference type="RefSeq" id="WP_145750589.1">
    <property type="nucleotide sequence ID" value="NZ_VITN01000007.1"/>
</dbReference>
<evidence type="ECO:0000256" key="7">
    <source>
        <dbReference type="SAM" id="SignalP"/>
    </source>
</evidence>
<dbReference type="Pfam" id="PF07660">
    <property type="entry name" value="STN"/>
    <property type="match status" value="1"/>
</dbReference>
<evidence type="ECO:0000256" key="4">
    <source>
        <dbReference type="ARBA" id="ARBA00023136"/>
    </source>
</evidence>
<accession>A0A560FFW6</accession>
<keyword evidence="1 6" id="KW-0813">Transport</keyword>
<evidence type="ECO:0000313" key="9">
    <source>
        <dbReference type="EMBL" id="TWB20491.1"/>
    </source>
</evidence>
<dbReference type="InterPro" id="IPR037066">
    <property type="entry name" value="Plug_dom_sf"/>
</dbReference>
<proteinExistence type="inferred from homology"/>
<organism evidence="9 10">
    <name type="scientific">Nitrospirillum amazonense</name>
    <dbReference type="NCBI Taxonomy" id="28077"/>
    <lineage>
        <taxon>Bacteria</taxon>
        <taxon>Pseudomonadati</taxon>
        <taxon>Pseudomonadota</taxon>
        <taxon>Alphaproteobacteria</taxon>
        <taxon>Rhodospirillales</taxon>
        <taxon>Azospirillaceae</taxon>
        <taxon>Nitrospirillum</taxon>
    </lineage>
</organism>
<comment type="caution">
    <text evidence="9">The sequence shown here is derived from an EMBL/GenBank/DDBJ whole genome shotgun (WGS) entry which is preliminary data.</text>
</comment>
<evidence type="ECO:0000256" key="6">
    <source>
        <dbReference type="PROSITE-ProRule" id="PRU01360"/>
    </source>
</evidence>
<dbReference type="EMBL" id="VITN01000007">
    <property type="protein sequence ID" value="TWB20491.1"/>
    <property type="molecule type" value="Genomic_DNA"/>
</dbReference>
<dbReference type="GO" id="GO:0009279">
    <property type="term" value="C:cell outer membrane"/>
    <property type="evidence" value="ECO:0007669"/>
    <property type="project" value="UniProtKB-SubCell"/>
</dbReference>